<protein>
    <submittedName>
        <fullName evidence="2">Uncharacterized protein</fullName>
    </submittedName>
</protein>
<evidence type="ECO:0000313" key="3">
    <source>
        <dbReference type="Proteomes" id="UP000188532"/>
    </source>
</evidence>
<name>A0A1V3XFL0_MYCKA</name>
<organism evidence="2 3">
    <name type="scientific">Mycobacterium kansasii</name>
    <dbReference type="NCBI Taxonomy" id="1768"/>
    <lineage>
        <taxon>Bacteria</taxon>
        <taxon>Bacillati</taxon>
        <taxon>Actinomycetota</taxon>
        <taxon>Actinomycetes</taxon>
        <taxon>Mycobacteriales</taxon>
        <taxon>Mycobacteriaceae</taxon>
        <taxon>Mycobacterium</taxon>
    </lineage>
</organism>
<evidence type="ECO:0000313" key="1">
    <source>
        <dbReference type="EMBL" id="OOK73600.1"/>
    </source>
</evidence>
<accession>A0A1V3XFL0</accession>
<gene>
    <name evidence="2" type="ORF">BZL29_3753</name>
    <name evidence="1" type="ORF">BZL30_5038</name>
</gene>
<dbReference type="Proteomes" id="UP000189229">
    <property type="component" value="Unassembled WGS sequence"/>
</dbReference>
<reference evidence="3 4" key="1">
    <citation type="submission" date="2017-02" db="EMBL/GenBank/DDBJ databases">
        <title>Complete genome sequences of Mycobacterium kansasii strains isolated from rhesus macaques.</title>
        <authorList>
            <person name="Panda A."/>
            <person name="Nagaraj S."/>
            <person name="Zhao X."/>
            <person name="Tettelin H."/>
            <person name="Detolla L.J."/>
        </authorList>
    </citation>
    <scope>NUCLEOTIDE SEQUENCE [LARGE SCALE GENOMIC DNA]</scope>
    <source>
        <strain evidence="2 3">11-3469</strain>
        <strain evidence="1 4">11-3813</strain>
    </source>
</reference>
<dbReference type="AlphaFoldDB" id="A0A1V3XFL0"/>
<dbReference type="Proteomes" id="UP000188532">
    <property type="component" value="Unassembled WGS sequence"/>
</dbReference>
<comment type="caution">
    <text evidence="2">The sequence shown here is derived from an EMBL/GenBank/DDBJ whole genome shotgun (WGS) entry which is preliminary data.</text>
</comment>
<dbReference type="EMBL" id="MVBM01000004">
    <property type="protein sequence ID" value="OOK73600.1"/>
    <property type="molecule type" value="Genomic_DNA"/>
</dbReference>
<dbReference type="EMBL" id="MVBN01000003">
    <property type="protein sequence ID" value="OOK77890.1"/>
    <property type="molecule type" value="Genomic_DNA"/>
</dbReference>
<proteinExistence type="predicted"/>
<evidence type="ECO:0000313" key="2">
    <source>
        <dbReference type="EMBL" id="OOK77890.1"/>
    </source>
</evidence>
<evidence type="ECO:0000313" key="4">
    <source>
        <dbReference type="Proteomes" id="UP000189229"/>
    </source>
</evidence>
<sequence>MLSVPVAATEPAPGPEVAVPDGWTAVTCVATARSGLGH</sequence>